<dbReference type="KEGG" id="pgm:PGRAT_03640"/>
<dbReference type="InterPro" id="IPR014043">
    <property type="entry name" value="Acyl_transferase_dom"/>
</dbReference>
<dbReference type="InterPro" id="IPR016036">
    <property type="entry name" value="Malonyl_transacylase_ACP-bd"/>
</dbReference>
<dbReference type="GO" id="GO:0004314">
    <property type="term" value="F:[acyl-carrier-protein] S-malonyltransferase activity"/>
    <property type="evidence" value="ECO:0007669"/>
    <property type="project" value="UniProtKB-EC"/>
</dbReference>
<dbReference type="RefSeq" id="WP_025708387.1">
    <property type="nucleotide sequence ID" value="NZ_CP009287.1"/>
</dbReference>
<dbReference type="Gene3D" id="3.30.70.250">
    <property type="entry name" value="Malonyl-CoA ACP transacylase, ACP-binding"/>
    <property type="match status" value="1"/>
</dbReference>
<keyword evidence="7" id="KW-1185">Reference proteome</keyword>
<keyword evidence="2" id="KW-0808">Transferase</keyword>
<evidence type="ECO:0000256" key="3">
    <source>
        <dbReference type="ARBA" id="ARBA00023315"/>
    </source>
</evidence>
<gene>
    <name evidence="6" type="ORF">PGRAT_03640</name>
</gene>
<feature type="domain" description="Malonyl-CoA:ACP transacylase (MAT)" evidence="5">
    <location>
        <begin position="7"/>
        <end position="301"/>
    </location>
</feature>
<evidence type="ECO:0000313" key="6">
    <source>
        <dbReference type="EMBL" id="AIQ66838.1"/>
    </source>
</evidence>
<dbReference type="EMBL" id="CP009287">
    <property type="protein sequence ID" value="AIQ66838.1"/>
    <property type="molecule type" value="Genomic_DNA"/>
</dbReference>
<dbReference type="AlphaFoldDB" id="A0A089M5T8"/>
<dbReference type="InterPro" id="IPR016035">
    <property type="entry name" value="Acyl_Trfase/lysoPLipase"/>
</dbReference>
<evidence type="ECO:0000313" key="7">
    <source>
        <dbReference type="Proteomes" id="UP000029500"/>
    </source>
</evidence>
<dbReference type="eggNOG" id="COG0331">
    <property type="taxonomic scope" value="Bacteria"/>
</dbReference>
<keyword evidence="3" id="KW-0012">Acyltransferase</keyword>
<dbReference type="OrthoDB" id="9805460at2"/>
<sequence>MKKTAFLFPGQGSQYIGMGKDLLAYEEARHVFEEASDSLGYDLMKMCLQGDIAELTRTENTQPAILTVSIAAFRTYMHLFGEKPSLLAGHSLGEITALTCADAIELGDAVRIARKRGLFMQEASKDVSGTMAAIGGIRGEEVEKVCRQVSAPDRIVVVSNYNAVNQTVISGVKEAVEQVCSMLEAQDALVHRLKVSGSFHSPIMAPAAAALEEELGRLRYKPLKYPVLSNVTGSLYEGHEQITDLLKKQMTHPVQWYASMQFMDRSGIQKAIELGPKNVLRNLMNSYSTEIDSYSLDTLADIKVLQEYQQKQQQAEGQERKTILSRCLAAVVCIPNMNWNNDEYQSGVVEPYQRIKHLEERLEAEQRNPGPEDIGEALAMLTSVMDTKKVTQEEREERFHQVLGGNSEYLHLLEQSLLHN</sequence>
<reference evidence="6 7" key="1">
    <citation type="submission" date="2014-08" db="EMBL/GenBank/DDBJ databases">
        <title>Comparative genomics of the Paenibacillus odorifer group.</title>
        <authorList>
            <person name="den Bakker H.C."/>
            <person name="Tsai Y.-C."/>
            <person name="Martin N."/>
            <person name="Korlach J."/>
            <person name="Wiedmann M."/>
        </authorList>
    </citation>
    <scope>NUCLEOTIDE SEQUENCE [LARGE SCALE GENOMIC DNA]</scope>
    <source>
        <strain evidence="6 7">DSM 15220</strain>
    </source>
</reference>
<evidence type="ECO:0000256" key="2">
    <source>
        <dbReference type="ARBA" id="ARBA00022679"/>
    </source>
</evidence>
<dbReference type="Gene3D" id="3.40.366.10">
    <property type="entry name" value="Malonyl-Coenzyme A Acyl Carrier Protein, domain 2"/>
    <property type="match status" value="1"/>
</dbReference>
<dbReference type="SMART" id="SM00827">
    <property type="entry name" value="PKS_AT"/>
    <property type="match status" value="1"/>
</dbReference>
<dbReference type="HOGENOM" id="CLU_030558_1_0_9"/>
<dbReference type="NCBIfam" id="TIGR00128">
    <property type="entry name" value="fabD"/>
    <property type="match status" value="1"/>
</dbReference>
<dbReference type="STRING" id="189425.PGRAT_03640"/>
<dbReference type="Proteomes" id="UP000029500">
    <property type="component" value="Chromosome"/>
</dbReference>
<dbReference type="InterPro" id="IPR001227">
    <property type="entry name" value="Ac_transferase_dom_sf"/>
</dbReference>
<evidence type="ECO:0000256" key="4">
    <source>
        <dbReference type="ARBA" id="ARBA00048462"/>
    </source>
</evidence>
<accession>A0A089M5T8</accession>
<evidence type="ECO:0000256" key="1">
    <source>
        <dbReference type="ARBA" id="ARBA00013258"/>
    </source>
</evidence>
<dbReference type="GO" id="GO:0006633">
    <property type="term" value="P:fatty acid biosynthetic process"/>
    <property type="evidence" value="ECO:0007669"/>
    <property type="project" value="TreeGrafter"/>
</dbReference>
<dbReference type="InterPro" id="IPR004410">
    <property type="entry name" value="Malonyl_CoA-ACP_transAc_FabD"/>
</dbReference>
<dbReference type="SUPFAM" id="SSF52151">
    <property type="entry name" value="FabD/lysophospholipase-like"/>
    <property type="match status" value="1"/>
</dbReference>
<protein>
    <recommendedName>
        <fullName evidence="1">[acyl-carrier-protein] S-malonyltransferase</fullName>
        <ecNumber evidence="1">2.3.1.39</ecNumber>
    </recommendedName>
</protein>
<dbReference type="EC" id="2.3.1.39" evidence="1"/>
<dbReference type="InterPro" id="IPR050858">
    <property type="entry name" value="Mal-CoA-ACP_Trans/PKS_FabD"/>
</dbReference>
<organism evidence="6 7">
    <name type="scientific">Paenibacillus graminis</name>
    <dbReference type="NCBI Taxonomy" id="189425"/>
    <lineage>
        <taxon>Bacteria</taxon>
        <taxon>Bacillati</taxon>
        <taxon>Bacillota</taxon>
        <taxon>Bacilli</taxon>
        <taxon>Bacillales</taxon>
        <taxon>Paenibacillaceae</taxon>
        <taxon>Paenibacillus</taxon>
    </lineage>
</organism>
<dbReference type="Pfam" id="PF00698">
    <property type="entry name" value="Acyl_transf_1"/>
    <property type="match status" value="1"/>
</dbReference>
<comment type="catalytic activity">
    <reaction evidence="4">
        <text>holo-[ACP] + malonyl-CoA = malonyl-[ACP] + CoA</text>
        <dbReference type="Rhea" id="RHEA:41792"/>
        <dbReference type="Rhea" id="RHEA-COMP:9623"/>
        <dbReference type="Rhea" id="RHEA-COMP:9685"/>
        <dbReference type="ChEBI" id="CHEBI:57287"/>
        <dbReference type="ChEBI" id="CHEBI:57384"/>
        <dbReference type="ChEBI" id="CHEBI:64479"/>
        <dbReference type="ChEBI" id="CHEBI:78449"/>
        <dbReference type="EC" id="2.3.1.39"/>
    </reaction>
</comment>
<name>A0A089M5T8_9BACL</name>
<evidence type="ECO:0000259" key="5">
    <source>
        <dbReference type="SMART" id="SM00827"/>
    </source>
</evidence>
<dbReference type="PANTHER" id="PTHR42681:SF1">
    <property type="entry name" value="MALONYL-COA-ACYL CARRIER PROTEIN TRANSACYLASE, MITOCHONDRIAL"/>
    <property type="match status" value="1"/>
</dbReference>
<dbReference type="GO" id="GO:0005829">
    <property type="term" value="C:cytosol"/>
    <property type="evidence" value="ECO:0007669"/>
    <property type="project" value="TreeGrafter"/>
</dbReference>
<dbReference type="PANTHER" id="PTHR42681">
    <property type="entry name" value="MALONYL-COA-ACYL CARRIER PROTEIN TRANSACYLASE, MITOCHONDRIAL"/>
    <property type="match status" value="1"/>
</dbReference>
<proteinExistence type="predicted"/>
<dbReference type="SUPFAM" id="SSF55048">
    <property type="entry name" value="Probable ACP-binding domain of malonyl-CoA ACP transacylase"/>
    <property type="match status" value="1"/>
</dbReference>